<dbReference type="EMBL" id="BAABGL010000002">
    <property type="protein sequence ID" value="GAA4382404.1"/>
    <property type="molecule type" value="Genomic_DNA"/>
</dbReference>
<accession>A0ABP8IZW6</accession>
<feature type="domain" description="Fido" evidence="1">
    <location>
        <begin position="119"/>
        <end position="259"/>
    </location>
</feature>
<dbReference type="RefSeq" id="WP_345028997.1">
    <property type="nucleotide sequence ID" value="NZ_BAABGL010000002.1"/>
</dbReference>
<protein>
    <submittedName>
        <fullName evidence="2">Fic family protein</fullName>
    </submittedName>
</protein>
<organism evidence="2 3">
    <name type="scientific">Brevibacterium pityocampae</name>
    <dbReference type="NCBI Taxonomy" id="506594"/>
    <lineage>
        <taxon>Bacteria</taxon>
        <taxon>Bacillati</taxon>
        <taxon>Actinomycetota</taxon>
        <taxon>Actinomycetes</taxon>
        <taxon>Micrococcales</taxon>
        <taxon>Brevibacteriaceae</taxon>
        <taxon>Brevibacterium</taxon>
    </lineage>
</organism>
<evidence type="ECO:0000313" key="2">
    <source>
        <dbReference type="EMBL" id="GAA4382404.1"/>
    </source>
</evidence>
<dbReference type="InterPro" id="IPR025758">
    <property type="entry name" value="Fic/DOC_N"/>
</dbReference>
<dbReference type="InterPro" id="IPR040198">
    <property type="entry name" value="Fido_containing"/>
</dbReference>
<keyword evidence="3" id="KW-1185">Reference proteome</keyword>
<dbReference type="InterPro" id="IPR048770">
    <property type="entry name" value="SoFic-like_C"/>
</dbReference>
<comment type="caution">
    <text evidence="2">The sequence shown here is derived from an EMBL/GenBank/DDBJ whole genome shotgun (WGS) entry which is preliminary data.</text>
</comment>
<dbReference type="SUPFAM" id="SSF140931">
    <property type="entry name" value="Fic-like"/>
    <property type="match status" value="1"/>
</dbReference>
<dbReference type="PANTHER" id="PTHR13504:SF35">
    <property type="entry name" value="PROTEIN ADENYLYLTRANSFERASE SOFIC"/>
    <property type="match status" value="1"/>
</dbReference>
<evidence type="ECO:0000313" key="3">
    <source>
        <dbReference type="Proteomes" id="UP001500642"/>
    </source>
</evidence>
<reference evidence="3" key="1">
    <citation type="journal article" date="2019" name="Int. J. Syst. Evol. Microbiol.">
        <title>The Global Catalogue of Microorganisms (GCM) 10K type strain sequencing project: providing services to taxonomists for standard genome sequencing and annotation.</title>
        <authorList>
            <consortium name="The Broad Institute Genomics Platform"/>
            <consortium name="The Broad Institute Genome Sequencing Center for Infectious Disease"/>
            <person name="Wu L."/>
            <person name="Ma J."/>
        </authorList>
    </citation>
    <scope>NUCLEOTIDE SEQUENCE [LARGE SCALE GENOMIC DNA]</scope>
    <source>
        <strain evidence="3">JCM 17808</strain>
    </source>
</reference>
<dbReference type="InterPro" id="IPR036597">
    <property type="entry name" value="Fido-like_dom_sf"/>
</dbReference>
<name>A0ABP8IZW6_9MICO</name>
<dbReference type="PROSITE" id="PS51459">
    <property type="entry name" value="FIDO"/>
    <property type="match status" value="1"/>
</dbReference>
<dbReference type="Pfam" id="PF13784">
    <property type="entry name" value="Fic_N"/>
    <property type="match status" value="1"/>
</dbReference>
<gene>
    <name evidence="2" type="ORF">GCM10023167_00830</name>
</gene>
<dbReference type="InterPro" id="IPR026287">
    <property type="entry name" value="SoFic-like"/>
</dbReference>
<dbReference type="Gene3D" id="1.10.3290.10">
    <property type="entry name" value="Fido-like domain"/>
    <property type="match status" value="1"/>
</dbReference>
<dbReference type="InterPro" id="IPR003812">
    <property type="entry name" value="Fido"/>
</dbReference>
<dbReference type="Proteomes" id="UP001500642">
    <property type="component" value="Unassembled WGS sequence"/>
</dbReference>
<dbReference type="PIRSF" id="PIRSF038925">
    <property type="entry name" value="AMP-prot_trans"/>
    <property type="match status" value="1"/>
</dbReference>
<proteinExistence type="predicted"/>
<sequence>MHWDPQKPYNDLPPLPPTADVESREILKETIEARASLASLDQAVQRIPNPSILINSLSILEAQASSEIENIVTTSDDLFRNVQREAESASPETKETLRYRTALFAGLESIRSRPLSTNTAVQICTIIHDREMAIRRTAGTMIADQRTRTAVYTPPTGEQTIRDLLSNWERFIHASDELDPLIAMAIGHYQFEAIHPFGDGNGRTGRILNVLHLVHAGLLEVPVLYLSRYIIEHKDDYYRLLLQVTTEGAWEEWILFMLRGLRETARSTLRKIDGIEETQGSVMQSIRDVTTAGPNADLLDVLFENVYCRISDVVARCEVSRPTATGWLNALVENGTLVDHKIGRERLFLNVAFSEVLARPEL</sequence>
<dbReference type="PANTHER" id="PTHR13504">
    <property type="entry name" value="FIDO DOMAIN-CONTAINING PROTEIN DDB_G0283145"/>
    <property type="match status" value="1"/>
</dbReference>
<evidence type="ECO:0000259" key="1">
    <source>
        <dbReference type="PROSITE" id="PS51459"/>
    </source>
</evidence>
<dbReference type="Pfam" id="PF02661">
    <property type="entry name" value="Fic"/>
    <property type="match status" value="1"/>
</dbReference>
<dbReference type="Pfam" id="PF21248">
    <property type="entry name" value="SoFic-like_C"/>
    <property type="match status" value="1"/>
</dbReference>